<dbReference type="GO" id="GO:0008483">
    <property type="term" value="F:transaminase activity"/>
    <property type="evidence" value="ECO:0007669"/>
    <property type="project" value="UniProtKB-KW"/>
</dbReference>
<dbReference type="Gene3D" id="3.40.640.10">
    <property type="entry name" value="Type I PLP-dependent aspartate aminotransferase-like (Major domain)"/>
    <property type="match status" value="1"/>
</dbReference>
<dbReference type="InterPro" id="IPR015424">
    <property type="entry name" value="PyrdxlP-dep_Trfase"/>
</dbReference>
<dbReference type="PANTHER" id="PTHR43643">
    <property type="entry name" value="HISTIDINOL-PHOSPHATE AMINOTRANSFERASE 2"/>
    <property type="match status" value="1"/>
</dbReference>
<dbReference type="Pfam" id="PF00155">
    <property type="entry name" value="Aminotran_1_2"/>
    <property type="match status" value="1"/>
</dbReference>
<evidence type="ECO:0000256" key="3">
    <source>
        <dbReference type="ARBA" id="ARBA00022679"/>
    </source>
</evidence>
<dbReference type="PANTHER" id="PTHR43643:SF3">
    <property type="entry name" value="HISTIDINOL-PHOSPHATE AMINOTRANSFERASE"/>
    <property type="match status" value="1"/>
</dbReference>
<organism evidence="6 7">
    <name type="scientific">Gemmatimonas aurantiaca</name>
    <dbReference type="NCBI Taxonomy" id="173480"/>
    <lineage>
        <taxon>Bacteria</taxon>
        <taxon>Pseudomonadati</taxon>
        <taxon>Gemmatimonadota</taxon>
        <taxon>Gemmatimonadia</taxon>
        <taxon>Gemmatimonadales</taxon>
        <taxon>Gemmatimonadaceae</taxon>
        <taxon>Gemmatimonas</taxon>
    </lineage>
</organism>
<dbReference type="InterPro" id="IPR050106">
    <property type="entry name" value="HistidinolP_aminotransfase"/>
</dbReference>
<dbReference type="InterPro" id="IPR004839">
    <property type="entry name" value="Aminotransferase_I/II_large"/>
</dbReference>
<dbReference type="InterPro" id="IPR015421">
    <property type="entry name" value="PyrdxlP-dep_Trfase_major"/>
</dbReference>
<dbReference type="InterPro" id="IPR015422">
    <property type="entry name" value="PyrdxlP-dep_Trfase_small"/>
</dbReference>
<dbReference type="SUPFAM" id="SSF53383">
    <property type="entry name" value="PLP-dependent transferases"/>
    <property type="match status" value="1"/>
</dbReference>
<name>A0A3D4VD66_9BACT</name>
<evidence type="ECO:0000256" key="4">
    <source>
        <dbReference type="ARBA" id="ARBA00022898"/>
    </source>
</evidence>
<dbReference type="InterPro" id="IPR006311">
    <property type="entry name" value="TAT_signal"/>
</dbReference>
<evidence type="ECO:0000313" key="6">
    <source>
        <dbReference type="EMBL" id="HCT59063.1"/>
    </source>
</evidence>
<dbReference type="GO" id="GO:0030170">
    <property type="term" value="F:pyridoxal phosphate binding"/>
    <property type="evidence" value="ECO:0007669"/>
    <property type="project" value="InterPro"/>
</dbReference>
<dbReference type="CDD" id="cd00609">
    <property type="entry name" value="AAT_like"/>
    <property type="match status" value="1"/>
</dbReference>
<dbReference type="Proteomes" id="UP000264071">
    <property type="component" value="Unassembled WGS sequence"/>
</dbReference>
<dbReference type="Gene3D" id="3.90.1150.10">
    <property type="entry name" value="Aspartate Aminotransferase, domain 1"/>
    <property type="match status" value="1"/>
</dbReference>
<evidence type="ECO:0000259" key="5">
    <source>
        <dbReference type="Pfam" id="PF00155"/>
    </source>
</evidence>
<dbReference type="PROSITE" id="PS51318">
    <property type="entry name" value="TAT"/>
    <property type="match status" value="1"/>
</dbReference>
<comment type="caution">
    <text evidence="6">The sequence shown here is derived from an EMBL/GenBank/DDBJ whole genome shotgun (WGS) entry which is preliminary data.</text>
</comment>
<sequence>MRDPFSSLSRRQWLQAGLGLGATAALPGLLPALEATRVLGGVSYAELLHRLEQDATTARRAAGPVRLMYNENPYGMSPKAKDALMNSWSEHGWYDPPIRQQARDTFAAHVGVPPEYVMVTQGSSEVLAMLAIAYGAEGGEIVVPHPTFEDLPRYASTLKATVRQVPLDDRMDHDFYAMDAKIGNGTKLVFVCNPNNPTATLHDDATVRDFVTTTAKRTPVIVDEAYIDFVDVPGHRSMIDLVLKGESVIVSRTASKIHGLAGLRVGFVVARPDIIARLDRYKTGDPNVFGLHAATASLRDTEYQTFVKQKNREGRTMLLDALRSAGRKATVSQTNFVFFHAGKPTADVQKYFLQQGFAVGRAFPPYTDWCRVSIGTPDEMKAFVKVLPGAFA</sequence>
<keyword evidence="4" id="KW-0663">Pyridoxal phosphate</keyword>
<evidence type="ECO:0000256" key="1">
    <source>
        <dbReference type="ARBA" id="ARBA00007970"/>
    </source>
</evidence>
<evidence type="ECO:0000256" key="2">
    <source>
        <dbReference type="ARBA" id="ARBA00022576"/>
    </source>
</evidence>
<keyword evidence="3 6" id="KW-0808">Transferase</keyword>
<evidence type="ECO:0000313" key="7">
    <source>
        <dbReference type="Proteomes" id="UP000264071"/>
    </source>
</evidence>
<reference evidence="6 7" key="1">
    <citation type="journal article" date="2018" name="Nat. Biotechnol.">
        <title>A standardized bacterial taxonomy based on genome phylogeny substantially revises the tree of life.</title>
        <authorList>
            <person name="Parks D.H."/>
            <person name="Chuvochina M."/>
            <person name="Waite D.W."/>
            <person name="Rinke C."/>
            <person name="Skarshewski A."/>
            <person name="Chaumeil P.A."/>
            <person name="Hugenholtz P."/>
        </authorList>
    </citation>
    <scope>NUCLEOTIDE SEQUENCE [LARGE SCALE GENOMIC DNA]</scope>
    <source>
        <strain evidence="6">UBA8844</strain>
    </source>
</reference>
<feature type="domain" description="Aminotransferase class I/classII large" evidence="5">
    <location>
        <begin position="66"/>
        <end position="386"/>
    </location>
</feature>
<gene>
    <name evidence="6" type="ORF">DGD08_17825</name>
</gene>
<comment type="similarity">
    <text evidence="1">Belongs to the class-II pyridoxal-phosphate-dependent aminotransferase family. Histidinol-phosphate aminotransferase subfamily.</text>
</comment>
<dbReference type="OMA" id="YDWARIS"/>
<proteinExistence type="inferred from homology"/>
<keyword evidence="2 6" id="KW-0032">Aminotransferase</keyword>
<dbReference type="AlphaFoldDB" id="A0A3D4VD66"/>
<accession>A0A3D4VD66</accession>
<dbReference type="EMBL" id="DPIY01000012">
    <property type="protein sequence ID" value="HCT59063.1"/>
    <property type="molecule type" value="Genomic_DNA"/>
</dbReference>
<protein>
    <submittedName>
        <fullName evidence="6">Histidinol-phosphate aminotransferase family protein</fullName>
    </submittedName>
</protein>